<feature type="compositionally biased region" description="Basic and acidic residues" evidence="1">
    <location>
        <begin position="1"/>
        <end position="15"/>
    </location>
</feature>
<name>A0ABN3CCH5_9ACTN</name>
<evidence type="ECO:0000313" key="2">
    <source>
        <dbReference type="EMBL" id="GAA2207053.1"/>
    </source>
</evidence>
<proteinExistence type="predicted"/>
<comment type="caution">
    <text evidence="2">The sequence shown here is derived from an EMBL/GenBank/DDBJ whole genome shotgun (WGS) entry which is preliminary data.</text>
</comment>
<gene>
    <name evidence="2" type="ORF">GCM10009850_025110</name>
</gene>
<dbReference type="Proteomes" id="UP001499843">
    <property type="component" value="Unassembled WGS sequence"/>
</dbReference>
<protein>
    <submittedName>
        <fullName evidence="2">Uncharacterized protein</fullName>
    </submittedName>
</protein>
<evidence type="ECO:0000313" key="3">
    <source>
        <dbReference type="Proteomes" id="UP001499843"/>
    </source>
</evidence>
<accession>A0ABN3CCH5</accession>
<sequence>MNGRAEIHHLRRDVTGGRSRPPVSGAMDGLVSSFALIAGAASGAAGL</sequence>
<organism evidence="2 3">
    <name type="scientific">Nonomuraea monospora</name>
    <dbReference type="NCBI Taxonomy" id="568818"/>
    <lineage>
        <taxon>Bacteria</taxon>
        <taxon>Bacillati</taxon>
        <taxon>Actinomycetota</taxon>
        <taxon>Actinomycetes</taxon>
        <taxon>Streptosporangiales</taxon>
        <taxon>Streptosporangiaceae</taxon>
        <taxon>Nonomuraea</taxon>
    </lineage>
</organism>
<dbReference type="EMBL" id="BAAAQX010000005">
    <property type="protein sequence ID" value="GAA2207053.1"/>
    <property type="molecule type" value="Genomic_DNA"/>
</dbReference>
<reference evidence="2 3" key="1">
    <citation type="journal article" date="2019" name="Int. J. Syst. Evol. Microbiol.">
        <title>The Global Catalogue of Microorganisms (GCM) 10K type strain sequencing project: providing services to taxonomists for standard genome sequencing and annotation.</title>
        <authorList>
            <consortium name="The Broad Institute Genomics Platform"/>
            <consortium name="The Broad Institute Genome Sequencing Center for Infectious Disease"/>
            <person name="Wu L."/>
            <person name="Ma J."/>
        </authorList>
    </citation>
    <scope>NUCLEOTIDE SEQUENCE [LARGE SCALE GENOMIC DNA]</scope>
    <source>
        <strain evidence="2 3">JCM 16114</strain>
    </source>
</reference>
<feature type="region of interest" description="Disordered" evidence="1">
    <location>
        <begin position="1"/>
        <end position="22"/>
    </location>
</feature>
<evidence type="ECO:0000256" key="1">
    <source>
        <dbReference type="SAM" id="MobiDB-lite"/>
    </source>
</evidence>
<keyword evidence="3" id="KW-1185">Reference proteome</keyword>
<dbReference type="RefSeq" id="WP_344473862.1">
    <property type="nucleotide sequence ID" value="NZ_BAAAQX010000005.1"/>
</dbReference>